<keyword evidence="1" id="KW-0808">Transferase</keyword>
<dbReference type="EMBL" id="FUYX01000016">
    <property type="protein sequence ID" value="SKC12236.1"/>
    <property type="molecule type" value="Genomic_DNA"/>
</dbReference>
<evidence type="ECO:0000313" key="1">
    <source>
        <dbReference type="EMBL" id="SKC12236.1"/>
    </source>
</evidence>
<dbReference type="CDD" id="cd04647">
    <property type="entry name" value="LbH_MAT_like"/>
    <property type="match status" value="1"/>
</dbReference>
<dbReference type="PANTHER" id="PTHR23416">
    <property type="entry name" value="SIALIC ACID SYNTHASE-RELATED"/>
    <property type="match status" value="1"/>
</dbReference>
<evidence type="ECO:0000313" key="2">
    <source>
        <dbReference type="Proteomes" id="UP000190130"/>
    </source>
</evidence>
<reference evidence="1 2" key="1">
    <citation type="submission" date="2017-02" db="EMBL/GenBank/DDBJ databases">
        <authorList>
            <person name="Peterson S.W."/>
        </authorList>
    </citation>
    <scope>NUCLEOTIDE SEQUENCE [LARGE SCALE GENOMIC DNA]</scope>
    <source>
        <strain evidence="1 2">DSM 9653</strain>
    </source>
</reference>
<dbReference type="AlphaFoldDB" id="A0A1T5GV18"/>
<gene>
    <name evidence="1" type="ORF">SAMN05660750_04427</name>
</gene>
<dbReference type="InterPro" id="IPR051159">
    <property type="entry name" value="Hexapeptide_acetyltransf"/>
</dbReference>
<sequence>MFKQRVGLPFLELILVGWMPSALKKWYYRRRGYRIDPSARLGWGSVVIGDDVEIGPEASLGILVIVKARTLKIGPRVRIGNMSVLDTFELRVGEGTRIGNQVVVGGLATPSSSLTLGRNCILMEWSFINTTLPVVVGNDVGIGGHCLFFSHGLWPNGFEGFPVNFGSITIEDEAWLAWRVTVLPGVTIGARAILSSDACVTKSIPPLSLAAGVPAKVLRENGSYIAPVDVEQNRARLDKLLQEFIDWVAFMGGTAHRTDEILIRCRWGKNNVKMGAICVALDEIEITRAASLATAGDVVIALPAIGRSERQRIETAGAAWLDIASKERSRTANELSDEVEEFLRRSGLRLLKYEHRLFEA</sequence>
<dbReference type="Gene3D" id="2.160.10.10">
    <property type="entry name" value="Hexapeptide repeat proteins"/>
    <property type="match status" value="2"/>
</dbReference>
<protein>
    <submittedName>
        <fullName evidence="1">Acetyltransferase (Isoleucine patch superfamily)</fullName>
    </submittedName>
</protein>
<accession>A0A1T5GV18</accession>
<dbReference type="RefSeq" id="WP_079592092.1">
    <property type="nucleotide sequence ID" value="NZ_FUYX01000016.1"/>
</dbReference>
<proteinExistence type="predicted"/>
<dbReference type="PANTHER" id="PTHR23416:SF78">
    <property type="entry name" value="LIPOPOLYSACCHARIDE BIOSYNTHESIS O-ACETYL TRANSFERASE WBBJ-RELATED"/>
    <property type="match status" value="1"/>
</dbReference>
<organism evidence="1 2">
    <name type="scientific">Bosea thiooxidans</name>
    <dbReference type="NCBI Taxonomy" id="53254"/>
    <lineage>
        <taxon>Bacteria</taxon>
        <taxon>Pseudomonadati</taxon>
        <taxon>Pseudomonadota</taxon>
        <taxon>Alphaproteobacteria</taxon>
        <taxon>Hyphomicrobiales</taxon>
        <taxon>Boseaceae</taxon>
        <taxon>Bosea</taxon>
    </lineage>
</organism>
<name>A0A1T5GV18_9HYPH</name>
<dbReference type="GO" id="GO:0016740">
    <property type="term" value="F:transferase activity"/>
    <property type="evidence" value="ECO:0007669"/>
    <property type="project" value="UniProtKB-KW"/>
</dbReference>
<dbReference type="SUPFAM" id="SSF51161">
    <property type="entry name" value="Trimeric LpxA-like enzymes"/>
    <property type="match status" value="1"/>
</dbReference>
<dbReference type="InterPro" id="IPR011004">
    <property type="entry name" value="Trimer_LpxA-like_sf"/>
</dbReference>
<dbReference type="Proteomes" id="UP000190130">
    <property type="component" value="Unassembled WGS sequence"/>
</dbReference>